<proteinExistence type="predicted"/>
<dbReference type="AlphaFoldDB" id="A0ABD5SZP3"/>
<comment type="caution">
    <text evidence="2">The sequence shown here is derived from an EMBL/GenBank/DDBJ whole genome shotgun (WGS) entry which is preliminary data.</text>
</comment>
<evidence type="ECO:0000256" key="1">
    <source>
        <dbReference type="SAM" id="MobiDB-lite"/>
    </source>
</evidence>
<sequence length="308" mass="32187">MGRKRQRSRGDSSGLVSRRAVLGVLLTGGAAAAGVQGTGAFSTVTGDRQFSVGTADDDNALLGIDPRDPTGTSGDAVALFTVTNRFSEALTLEQVGVVDAGSLGIARTDLRIDQWTLQPGESTDIDAQLSCASGATDDVELSIRAVTTDRDESIELTRSTTVTCETNGGACLTETEIEREDETISCIDITVQGRETDVSIDLSDVIVTGSVRVEIRGAGNSEIEIEIEDTTIRGDLIVDIRGAGGADIDIELEENAIEGTVDVPGYDDVGNGQGARDDDDDDNDDGDGDDDDGDDDDDDGDDGDDDDD</sequence>
<name>A0ABD5SZP3_9EURY</name>
<organism evidence="2 3">
    <name type="scientific">Halorubrum pallidum</name>
    <dbReference type="NCBI Taxonomy" id="1526114"/>
    <lineage>
        <taxon>Archaea</taxon>
        <taxon>Methanobacteriati</taxon>
        <taxon>Methanobacteriota</taxon>
        <taxon>Stenosarchaea group</taxon>
        <taxon>Halobacteria</taxon>
        <taxon>Halobacteriales</taxon>
        <taxon>Haloferacaceae</taxon>
        <taxon>Halorubrum</taxon>
    </lineage>
</organism>
<evidence type="ECO:0000313" key="3">
    <source>
        <dbReference type="Proteomes" id="UP001596274"/>
    </source>
</evidence>
<accession>A0ABD5SZP3</accession>
<dbReference type="Proteomes" id="UP001596274">
    <property type="component" value="Unassembled WGS sequence"/>
</dbReference>
<evidence type="ECO:0000313" key="2">
    <source>
        <dbReference type="EMBL" id="MFC6770423.1"/>
    </source>
</evidence>
<reference evidence="2 3" key="1">
    <citation type="journal article" date="2019" name="Int. J. Syst. Evol. Microbiol.">
        <title>The Global Catalogue of Microorganisms (GCM) 10K type strain sequencing project: providing services to taxonomists for standard genome sequencing and annotation.</title>
        <authorList>
            <consortium name="The Broad Institute Genomics Platform"/>
            <consortium name="The Broad Institute Genome Sequencing Center for Infectious Disease"/>
            <person name="Wu L."/>
            <person name="Ma J."/>
        </authorList>
    </citation>
    <scope>NUCLEOTIDE SEQUENCE [LARGE SCALE GENOMIC DNA]</scope>
    <source>
        <strain evidence="2 3">PJ61</strain>
    </source>
</reference>
<protein>
    <submittedName>
        <fullName evidence="2">Uncharacterized protein</fullName>
    </submittedName>
</protein>
<feature type="compositionally biased region" description="Acidic residues" evidence="1">
    <location>
        <begin position="277"/>
        <end position="308"/>
    </location>
</feature>
<gene>
    <name evidence="2" type="ORF">ACFQDD_02595</name>
</gene>
<dbReference type="EMBL" id="JBHSWT010000055">
    <property type="protein sequence ID" value="MFC6770423.1"/>
    <property type="molecule type" value="Genomic_DNA"/>
</dbReference>
<feature type="region of interest" description="Disordered" evidence="1">
    <location>
        <begin position="259"/>
        <end position="308"/>
    </location>
</feature>
<keyword evidence="3" id="KW-1185">Reference proteome</keyword>